<evidence type="ECO:0008006" key="3">
    <source>
        <dbReference type="Google" id="ProtNLM"/>
    </source>
</evidence>
<dbReference type="AlphaFoldDB" id="A0A938WQ74"/>
<dbReference type="SUPFAM" id="SSF56784">
    <property type="entry name" value="HAD-like"/>
    <property type="match status" value="1"/>
</dbReference>
<organism evidence="1 2">
    <name type="scientific">Marseilla massiliensis</name>
    <dbReference type="NCBI Taxonomy" id="1841864"/>
    <lineage>
        <taxon>Bacteria</taxon>
        <taxon>Pseudomonadati</taxon>
        <taxon>Bacteroidota</taxon>
        <taxon>Bacteroidia</taxon>
        <taxon>Bacteroidales</taxon>
        <taxon>Prevotellaceae</taxon>
        <taxon>Marseilla</taxon>
    </lineage>
</organism>
<dbReference type="RefSeq" id="WP_021948921.1">
    <property type="nucleotide sequence ID" value="NZ_JACJJG010000002.1"/>
</dbReference>
<dbReference type="InterPro" id="IPR023214">
    <property type="entry name" value="HAD_sf"/>
</dbReference>
<dbReference type="Gene3D" id="3.40.50.1000">
    <property type="entry name" value="HAD superfamily/HAD-like"/>
    <property type="match status" value="1"/>
</dbReference>
<proteinExistence type="predicted"/>
<dbReference type="EMBL" id="JACJJG010000002">
    <property type="protein sequence ID" value="MBM6672496.1"/>
    <property type="molecule type" value="Genomic_DNA"/>
</dbReference>
<reference evidence="1" key="2">
    <citation type="journal article" date="2021" name="Sci. Rep.">
        <title>The distribution of antibiotic resistance genes in chicken gut microbiota commensals.</title>
        <authorList>
            <person name="Juricova H."/>
            <person name="Matiasovicova J."/>
            <person name="Kubasova T."/>
            <person name="Cejkova D."/>
            <person name="Rychlik I."/>
        </authorList>
    </citation>
    <scope>NUCLEOTIDE SEQUENCE</scope>
    <source>
        <strain evidence="1">An824</strain>
    </source>
</reference>
<evidence type="ECO:0000313" key="2">
    <source>
        <dbReference type="Proteomes" id="UP000706891"/>
    </source>
</evidence>
<dbReference type="Proteomes" id="UP000706891">
    <property type="component" value="Unassembled WGS sequence"/>
</dbReference>
<evidence type="ECO:0000313" key="1">
    <source>
        <dbReference type="EMBL" id="MBM6672496.1"/>
    </source>
</evidence>
<sequence>MTIAVDFDGTIVEHMYPEIGKEIPFATQTLKMLIADRHKLILWSVREGKLLDDAVNWCKERGVEFYAVNRDYPEERGIENNNHFSRKLKVDMFIDDRNIGGLPDWGTIYRMIKENKTYYDIMAERFGGASYEEPPKKKRWWQR</sequence>
<dbReference type="InterPro" id="IPR036412">
    <property type="entry name" value="HAD-like_sf"/>
</dbReference>
<name>A0A938WQ74_9BACT</name>
<reference evidence="1" key="1">
    <citation type="submission" date="2020-08" db="EMBL/GenBank/DDBJ databases">
        <authorList>
            <person name="Cejkova D."/>
            <person name="Kubasova T."/>
            <person name="Jahodarova E."/>
            <person name="Rychlik I."/>
        </authorList>
    </citation>
    <scope>NUCLEOTIDE SEQUENCE</scope>
    <source>
        <strain evidence="1">An824</strain>
    </source>
</reference>
<gene>
    <name evidence="1" type="ORF">H6A34_01130</name>
</gene>
<accession>A0A938WQ74</accession>
<dbReference type="PIRSF" id="PIRSF020079">
    <property type="entry name" value="UCP020079"/>
    <property type="match status" value="1"/>
</dbReference>
<protein>
    <recommendedName>
        <fullName evidence="3">Hydrolase</fullName>
    </recommendedName>
</protein>
<keyword evidence="2" id="KW-1185">Reference proteome</keyword>
<comment type="caution">
    <text evidence="1">The sequence shown here is derived from an EMBL/GenBank/DDBJ whole genome shotgun (WGS) entry which is preliminary data.</text>
</comment>
<dbReference type="InterPro" id="IPR016769">
    <property type="entry name" value="Phage_SP01_Orf1"/>
</dbReference>
<dbReference type="NCBIfam" id="NF046079">
    <property type="entry name" value="HAD_phos_BT0820"/>
    <property type="match status" value="1"/>
</dbReference>